<evidence type="ECO:0000256" key="1">
    <source>
        <dbReference type="ARBA" id="ARBA00004245"/>
    </source>
</evidence>
<organism evidence="8 9">
    <name type="scientific">Popillia japonica</name>
    <name type="common">Japanese beetle</name>
    <dbReference type="NCBI Taxonomy" id="7064"/>
    <lineage>
        <taxon>Eukaryota</taxon>
        <taxon>Metazoa</taxon>
        <taxon>Ecdysozoa</taxon>
        <taxon>Arthropoda</taxon>
        <taxon>Hexapoda</taxon>
        <taxon>Insecta</taxon>
        <taxon>Pterygota</taxon>
        <taxon>Neoptera</taxon>
        <taxon>Endopterygota</taxon>
        <taxon>Coleoptera</taxon>
        <taxon>Polyphaga</taxon>
        <taxon>Scarabaeiformia</taxon>
        <taxon>Scarabaeidae</taxon>
        <taxon>Rutelinae</taxon>
        <taxon>Popillia</taxon>
    </lineage>
</organism>
<evidence type="ECO:0000259" key="7">
    <source>
        <dbReference type="Pfam" id="PF17681"/>
    </source>
</evidence>
<dbReference type="GO" id="GO:0031122">
    <property type="term" value="P:cytoplasmic microtubule organization"/>
    <property type="evidence" value="ECO:0007669"/>
    <property type="project" value="TreeGrafter"/>
</dbReference>
<dbReference type="GO" id="GO:0000930">
    <property type="term" value="C:gamma-tubulin complex"/>
    <property type="evidence" value="ECO:0007669"/>
    <property type="project" value="TreeGrafter"/>
</dbReference>
<comment type="caution">
    <text evidence="8">The sequence shown here is derived from an EMBL/GenBank/DDBJ whole genome shotgun (WGS) entry which is preliminary data.</text>
</comment>
<protein>
    <submittedName>
        <fullName evidence="8">Gamma tubulin complex component N-terminal</fullName>
    </submittedName>
</protein>
<name>A0AAW1LU46_POPJA</name>
<feature type="domain" description="Gamma tubulin complex component protein N-terminal" evidence="7">
    <location>
        <begin position="218"/>
        <end position="514"/>
    </location>
</feature>
<dbReference type="GO" id="GO:0005874">
    <property type="term" value="C:microtubule"/>
    <property type="evidence" value="ECO:0007669"/>
    <property type="project" value="UniProtKB-KW"/>
</dbReference>
<keyword evidence="4" id="KW-0493">Microtubule</keyword>
<keyword evidence="9" id="KW-1185">Reference proteome</keyword>
<evidence type="ECO:0000259" key="6">
    <source>
        <dbReference type="Pfam" id="PF04130"/>
    </source>
</evidence>
<gene>
    <name evidence="8" type="ORF">QE152_g9689</name>
</gene>
<keyword evidence="3" id="KW-0963">Cytoplasm</keyword>
<accession>A0AAW1LU46</accession>
<evidence type="ECO:0000256" key="5">
    <source>
        <dbReference type="ARBA" id="ARBA00023212"/>
    </source>
</evidence>
<dbReference type="AlphaFoldDB" id="A0AAW1LU46"/>
<dbReference type="InterPro" id="IPR041470">
    <property type="entry name" value="GCP_N"/>
</dbReference>
<evidence type="ECO:0000256" key="2">
    <source>
        <dbReference type="ARBA" id="ARBA00010337"/>
    </source>
</evidence>
<dbReference type="InterPro" id="IPR007259">
    <property type="entry name" value="GCP"/>
</dbReference>
<dbReference type="InterPro" id="IPR040457">
    <property type="entry name" value="GCP_C"/>
</dbReference>
<dbReference type="Pfam" id="PF04130">
    <property type="entry name" value="GCP_C_terminal"/>
    <property type="match status" value="1"/>
</dbReference>
<dbReference type="GO" id="GO:0007020">
    <property type="term" value="P:microtubule nucleation"/>
    <property type="evidence" value="ECO:0007669"/>
    <property type="project" value="InterPro"/>
</dbReference>
<sequence>MNRSQPDSSPAQQIPYLVNKLCNHFAKKDKELSAEFFKIAFKLLTSIQSLNSNVYHDEQFVVAQIRKFLQSTQPSESVQNFDLLYTKLQKTAILQNKCSLMTFFLNLASKPLQEEVSPLTQWSILQDLTTQSSTINLAKSQTTFIPDESKGSVKKLYSRNLVKNLSASSRTQMSQATTAPSIIWSNSDHDLRGLRDHSSSAESSKSMSFVSVPESQLIQEVIYSFQGIEGKILRKEPGGLGFAIDPKSGKGINAIQRGLIERLSGVGFLHNQLKQHCDEADKQIGLIGQSLIAILREELTNYYQLVALLQAQSKKQGCIDHSELTLRRMVVWVAEPQMHLQWLAYIAEQCSDKKGGALISVVHGYLQHGSICAQKVSEKVLSSVCRPLYLMLSRWLLDGEISDPCSEFFIEARNVNIAERLWHDKYYVRKSMIPSFITVDQANKILATGKSINFLRQICKDSEELPGRDALQKLFTTASAEALFSPEQSIELHTALESVYRETSLRVLDLLKNKFSLMEHLHALRRYLLLGQGDFIRHLLELLVPELSKTANELYTHTLSAILESAIRVTNAQFEDEDIVQRLNVNIMDPSHGDLGWDVFTLVYMVDGPVGTIFQHTMSIYKCLFGGLWMAKRMEYVLSNMRKQQITCAKLYRKLTVLNPVSHLIHILASKMINLLHQTQYYFLFEVLECSWAEMLKRVNHAECLDDVINAHATFLTSVQNGVLLDTASSGIRAQLRIIFTLILNLETLQEALYTAARRELEAQLQYEKKCESSSNFGINTEIEKEHKTRALKFKHFVSTIKCQVKQLSNKYNEFITRFLKALSTSSDMNLQLLSVRLNFNDFYQVT</sequence>
<evidence type="ECO:0000256" key="4">
    <source>
        <dbReference type="ARBA" id="ARBA00022701"/>
    </source>
</evidence>
<comment type="subcellular location">
    <subcellularLocation>
        <location evidence="1">Cytoplasm</location>
        <location evidence="1">Cytoskeleton</location>
    </subcellularLocation>
</comment>
<dbReference type="GO" id="GO:0000278">
    <property type="term" value="P:mitotic cell cycle"/>
    <property type="evidence" value="ECO:0007669"/>
    <property type="project" value="TreeGrafter"/>
</dbReference>
<comment type="similarity">
    <text evidence="2">Belongs to the TUBGCP family.</text>
</comment>
<dbReference type="GO" id="GO:0043015">
    <property type="term" value="F:gamma-tubulin binding"/>
    <property type="evidence" value="ECO:0007669"/>
    <property type="project" value="InterPro"/>
</dbReference>
<evidence type="ECO:0000313" key="8">
    <source>
        <dbReference type="EMBL" id="KAK9738679.1"/>
    </source>
</evidence>
<dbReference type="Gene3D" id="1.20.120.1900">
    <property type="entry name" value="Gamma-tubulin complex, C-terminal domain"/>
    <property type="match status" value="1"/>
</dbReference>
<keyword evidence="5" id="KW-0206">Cytoskeleton</keyword>
<dbReference type="GO" id="GO:0051321">
    <property type="term" value="P:meiotic cell cycle"/>
    <property type="evidence" value="ECO:0007669"/>
    <property type="project" value="TreeGrafter"/>
</dbReference>
<dbReference type="InterPro" id="IPR042241">
    <property type="entry name" value="GCP_C_sf"/>
</dbReference>
<dbReference type="GO" id="GO:0051225">
    <property type="term" value="P:spindle assembly"/>
    <property type="evidence" value="ECO:0007669"/>
    <property type="project" value="TreeGrafter"/>
</dbReference>
<dbReference type="PANTHER" id="PTHR19302">
    <property type="entry name" value="GAMMA TUBULIN COMPLEX PROTEIN"/>
    <property type="match status" value="1"/>
</dbReference>
<evidence type="ECO:0000313" key="9">
    <source>
        <dbReference type="Proteomes" id="UP001458880"/>
    </source>
</evidence>
<feature type="domain" description="Gamma tubulin complex component C-terminal" evidence="6">
    <location>
        <begin position="517"/>
        <end position="844"/>
    </location>
</feature>
<dbReference type="GO" id="GO:0051011">
    <property type="term" value="F:microtubule minus-end binding"/>
    <property type="evidence" value="ECO:0007669"/>
    <property type="project" value="TreeGrafter"/>
</dbReference>
<evidence type="ECO:0000256" key="3">
    <source>
        <dbReference type="ARBA" id="ARBA00022490"/>
    </source>
</evidence>
<dbReference type="Proteomes" id="UP001458880">
    <property type="component" value="Unassembled WGS sequence"/>
</dbReference>
<reference evidence="8 9" key="1">
    <citation type="journal article" date="2024" name="BMC Genomics">
        <title>De novo assembly and annotation of Popillia japonica's genome with initial clues to its potential as an invasive pest.</title>
        <authorList>
            <person name="Cucini C."/>
            <person name="Boschi S."/>
            <person name="Funari R."/>
            <person name="Cardaioli E."/>
            <person name="Iannotti N."/>
            <person name="Marturano G."/>
            <person name="Paoli F."/>
            <person name="Bruttini M."/>
            <person name="Carapelli A."/>
            <person name="Frati F."/>
            <person name="Nardi F."/>
        </authorList>
    </citation>
    <scope>NUCLEOTIDE SEQUENCE [LARGE SCALE GENOMIC DNA]</scope>
    <source>
        <strain evidence="8">DMR45628</strain>
    </source>
</reference>
<dbReference type="PANTHER" id="PTHR19302:SF14">
    <property type="entry name" value="GAMMA-TUBULIN COMPLEX COMPONENT 3"/>
    <property type="match status" value="1"/>
</dbReference>
<dbReference type="GO" id="GO:0000922">
    <property type="term" value="C:spindle pole"/>
    <property type="evidence" value="ECO:0007669"/>
    <property type="project" value="InterPro"/>
</dbReference>
<proteinExistence type="inferred from homology"/>
<dbReference type="Pfam" id="PF17681">
    <property type="entry name" value="GCP_N_terminal"/>
    <property type="match status" value="1"/>
</dbReference>
<dbReference type="EMBL" id="JASPKY010000084">
    <property type="protein sequence ID" value="KAK9738679.1"/>
    <property type="molecule type" value="Genomic_DNA"/>
</dbReference>